<dbReference type="PROSITE" id="PS50048">
    <property type="entry name" value="ZN2_CY6_FUNGAL_2"/>
    <property type="match status" value="1"/>
</dbReference>
<proteinExistence type="inferred from homology"/>
<dbReference type="Proteomes" id="UP000310066">
    <property type="component" value="Unassembled WGS sequence"/>
</dbReference>
<keyword evidence="2" id="KW-0862">Zinc</keyword>
<evidence type="ECO:0000256" key="10">
    <source>
        <dbReference type="SAM" id="MobiDB-lite"/>
    </source>
</evidence>
<feature type="domain" description="Zn(2)-C6 fungal-type" evidence="12">
    <location>
        <begin position="126"/>
        <end position="155"/>
    </location>
</feature>
<dbReference type="FunFam" id="4.10.240.10:FF:000004">
    <property type="entry name" value="Xylanolytic transcriptional activator XlnR"/>
    <property type="match status" value="1"/>
</dbReference>
<feature type="transmembrane region" description="Helical" evidence="11">
    <location>
        <begin position="914"/>
        <end position="934"/>
    </location>
</feature>
<feature type="compositionally biased region" description="Low complexity" evidence="10">
    <location>
        <begin position="622"/>
        <end position="636"/>
    </location>
</feature>
<keyword evidence="7" id="KW-0539">Nucleus</keyword>
<organism evidence="13 14">
    <name type="scientific">Friedmanniomyces endolithicus</name>
    <dbReference type="NCBI Taxonomy" id="329885"/>
    <lineage>
        <taxon>Eukaryota</taxon>
        <taxon>Fungi</taxon>
        <taxon>Dikarya</taxon>
        <taxon>Ascomycota</taxon>
        <taxon>Pezizomycotina</taxon>
        <taxon>Dothideomycetes</taxon>
        <taxon>Dothideomycetidae</taxon>
        <taxon>Mycosphaerellales</taxon>
        <taxon>Teratosphaeriaceae</taxon>
        <taxon>Friedmanniomyces</taxon>
    </lineage>
</organism>
<evidence type="ECO:0000313" key="14">
    <source>
        <dbReference type="Proteomes" id="UP000310066"/>
    </source>
</evidence>
<evidence type="ECO:0000256" key="9">
    <source>
        <dbReference type="SAM" id="Coils"/>
    </source>
</evidence>
<dbReference type="Pfam" id="PF04082">
    <property type="entry name" value="Fungal_trans"/>
    <property type="match status" value="1"/>
</dbReference>
<dbReference type="STRING" id="329885.A0A4U0UE44"/>
<keyword evidence="11" id="KW-0472">Membrane</keyword>
<feature type="region of interest" description="Disordered" evidence="10">
    <location>
        <begin position="279"/>
        <end position="299"/>
    </location>
</feature>
<feature type="coiled-coil region" evidence="9">
    <location>
        <begin position="43"/>
        <end position="72"/>
    </location>
</feature>
<keyword evidence="11" id="KW-0812">Transmembrane</keyword>
<dbReference type="InterPro" id="IPR051439">
    <property type="entry name" value="XlnR/Xlr1"/>
</dbReference>
<protein>
    <recommendedName>
        <fullName evidence="12">Zn(2)-C6 fungal-type domain-containing protein</fullName>
    </recommendedName>
</protein>
<gene>
    <name evidence="13" type="ORF">B0A54_15604</name>
</gene>
<keyword evidence="9" id="KW-0175">Coiled coil</keyword>
<dbReference type="CDD" id="cd12148">
    <property type="entry name" value="fungal_TF_MHR"/>
    <property type="match status" value="1"/>
</dbReference>
<dbReference type="SMART" id="SM00906">
    <property type="entry name" value="Fungal_trans"/>
    <property type="match status" value="1"/>
</dbReference>
<evidence type="ECO:0000256" key="7">
    <source>
        <dbReference type="ARBA" id="ARBA00023242"/>
    </source>
</evidence>
<name>A0A4U0UE44_9PEZI</name>
<keyword evidence="4" id="KW-0238">DNA-binding</keyword>
<evidence type="ECO:0000256" key="5">
    <source>
        <dbReference type="ARBA" id="ARBA00023159"/>
    </source>
</evidence>
<evidence type="ECO:0000256" key="8">
    <source>
        <dbReference type="ARBA" id="ARBA00037990"/>
    </source>
</evidence>
<dbReference type="GO" id="GO:0003677">
    <property type="term" value="F:DNA binding"/>
    <property type="evidence" value="ECO:0007669"/>
    <property type="project" value="UniProtKB-KW"/>
</dbReference>
<dbReference type="GO" id="GO:0008270">
    <property type="term" value="F:zinc ion binding"/>
    <property type="evidence" value="ECO:0007669"/>
    <property type="project" value="InterPro"/>
</dbReference>
<dbReference type="GO" id="GO:0006351">
    <property type="term" value="P:DNA-templated transcription"/>
    <property type="evidence" value="ECO:0007669"/>
    <property type="project" value="InterPro"/>
</dbReference>
<comment type="caution">
    <text evidence="13">The sequence shown here is derived from an EMBL/GenBank/DDBJ whole genome shotgun (WGS) entry which is preliminary data.</text>
</comment>
<comment type="similarity">
    <text evidence="8">Belongs to the xlnR/xlr1 family.</text>
</comment>
<dbReference type="AlphaFoldDB" id="A0A4U0UE44"/>
<evidence type="ECO:0000256" key="6">
    <source>
        <dbReference type="ARBA" id="ARBA00023163"/>
    </source>
</evidence>
<dbReference type="InterPro" id="IPR007219">
    <property type="entry name" value="XnlR_reg_dom"/>
</dbReference>
<keyword evidence="3" id="KW-0805">Transcription regulation</keyword>
<dbReference type="OrthoDB" id="5365785at2759"/>
<feature type="compositionally biased region" description="Pro residues" evidence="10">
    <location>
        <begin position="221"/>
        <end position="230"/>
    </location>
</feature>
<dbReference type="InterPro" id="IPR036864">
    <property type="entry name" value="Zn2-C6_fun-type_DNA-bd_sf"/>
</dbReference>
<feature type="region of interest" description="Disordered" evidence="10">
    <location>
        <begin position="89"/>
        <end position="120"/>
    </location>
</feature>
<dbReference type="Gene3D" id="4.10.240.10">
    <property type="entry name" value="Zn(2)-C6 fungal-type DNA-binding domain"/>
    <property type="match status" value="1"/>
</dbReference>
<evidence type="ECO:0000256" key="2">
    <source>
        <dbReference type="ARBA" id="ARBA00022833"/>
    </source>
</evidence>
<evidence type="ECO:0000256" key="1">
    <source>
        <dbReference type="ARBA" id="ARBA00022723"/>
    </source>
</evidence>
<accession>A0A4U0UE44</accession>
<dbReference type="SUPFAM" id="SSF57701">
    <property type="entry name" value="Zn2/Cys6 DNA-binding domain"/>
    <property type="match status" value="1"/>
</dbReference>
<keyword evidence="6" id="KW-0804">Transcription</keyword>
<keyword evidence="5" id="KW-0010">Activator</keyword>
<evidence type="ECO:0000256" key="3">
    <source>
        <dbReference type="ARBA" id="ARBA00023015"/>
    </source>
</evidence>
<feature type="compositionally biased region" description="Polar residues" evidence="10">
    <location>
        <begin position="637"/>
        <end position="651"/>
    </location>
</feature>
<dbReference type="EMBL" id="NAJP01000090">
    <property type="protein sequence ID" value="TKA32615.1"/>
    <property type="molecule type" value="Genomic_DNA"/>
</dbReference>
<evidence type="ECO:0000259" key="12">
    <source>
        <dbReference type="PROSITE" id="PS50048"/>
    </source>
</evidence>
<dbReference type="SMART" id="SM00066">
    <property type="entry name" value="GAL4"/>
    <property type="match status" value="1"/>
</dbReference>
<dbReference type="PANTHER" id="PTHR47663:SF1">
    <property type="entry name" value="XYLANOLYTIC TRANSCRIPTIONAL ACTIVATOR XLNR-RELATED"/>
    <property type="match status" value="1"/>
</dbReference>
<keyword evidence="11" id="KW-1133">Transmembrane helix</keyword>
<evidence type="ECO:0000313" key="13">
    <source>
        <dbReference type="EMBL" id="TKA32615.1"/>
    </source>
</evidence>
<keyword evidence="1" id="KW-0479">Metal-binding</keyword>
<dbReference type="InterPro" id="IPR001138">
    <property type="entry name" value="Zn2Cys6_DnaBD"/>
</dbReference>
<dbReference type="Pfam" id="PF00172">
    <property type="entry name" value="Zn_clus"/>
    <property type="match status" value="1"/>
</dbReference>
<dbReference type="PANTHER" id="PTHR47663">
    <property type="entry name" value="XYLANOLYTIC TRANSCRIPTIONAL ACTIVATOR XLNR-RELATED"/>
    <property type="match status" value="1"/>
</dbReference>
<dbReference type="GO" id="GO:0000981">
    <property type="term" value="F:DNA-binding transcription factor activity, RNA polymerase II-specific"/>
    <property type="evidence" value="ECO:0007669"/>
    <property type="project" value="InterPro"/>
</dbReference>
<feature type="region of interest" description="Disordered" evidence="10">
    <location>
        <begin position="615"/>
        <end position="658"/>
    </location>
</feature>
<evidence type="ECO:0000256" key="4">
    <source>
        <dbReference type="ARBA" id="ARBA00023125"/>
    </source>
</evidence>
<reference evidence="13 14" key="1">
    <citation type="submission" date="2017-03" db="EMBL/GenBank/DDBJ databases">
        <title>Genomes of endolithic fungi from Antarctica.</title>
        <authorList>
            <person name="Coleine C."/>
            <person name="Masonjones S."/>
            <person name="Stajich J.E."/>
        </authorList>
    </citation>
    <scope>NUCLEOTIDE SEQUENCE [LARGE SCALE GENOMIC DNA]</scope>
    <source>
        <strain evidence="13 14">CCFEE 5311</strain>
    </source>
</reference>
<evidence type="ECO:0000256" key="11">
    <source>
        <dbReference type="SAM" id="Phobius"/>
    </source>
</evidence>
<sequence length="1015" mass="110740">MLSAGLQHYQANFGAGNMMTPNHLAQQQMSTAGLDTLAEGSQYHLLQLQQQQQQQQVQQQQQQQQLQQQQQAMVNTNGIKPVLKHRQSYSAASMDGMTPARRESISMGKGGRGTNGQPVRRRISRACDQCNQLRTKCDGQHPCAHCVEFALPCEYVRERKKRGKASRKDIAAQQAASHSGTGDGKGSSPKSTNDNDSDDSYNDAKEEPQAGMKRRRSSGDLPPPQLPPPRSGSMTSQRLPIEVNHALNTYEGGGSVATNMAREAPAMDRLPQRSITMDSQTPDVTLPAPRLPSVGMPDRGLPVPMSDYGTIDDYHRSILHPNATIGGHNILQSGSAGMPHGMIHGGAVAGYGESPYAMPSPGSQQGMGAGPFRIGESPMSAGFLGQSPNAGSPGWLSLPSPSATLYPQLAQVQSNQLLRYPVLRPLLPHISAIIPIGLACDLLELFFSSATAAFMQPQSPYILGYVFRRRSFLRHHNPRHCSPALLASMLWVAAQTSESAFLSSPPSARGKICQKLLELTVGLLKPLIHTPSEGTPSYGGNTVINGVALGGFGVALPGQVHEMEGGSPGATGALDDVVTYINLATVVSASEYKAASLRWWNAAWSLARELKLGRELPPNPDPANADGPGGDLDANGENANGQNETSAQSHPPGTVTDEEREERRRIWWLLYVVDRHLALCFNRPLFLLDIECEGLLQPENDAVWQGGEYYPPDNHAETLYFRRRGPDFECTSHSIFGYFLPLMTILGEIVDLNHARNHPRFGLRFRNGNEWDDQAAEITQQLEAYGRSLKGFEARNLAPQHITNDMRAPGDVGGNVNGDNTAHHLDGLSPSAHSTSSSQRMTEAILQTKIVLAYGTHLMHTLHILLNGKWDPISLLDDNDLWISSQSFISATGHAVSAAEAINDILDYDPDLSFMPFFFGIYLLQGSFLLLLIADKLQGEASQSVVKACETIVRAHEACVVTLNTEYQRNFRKVMRSALAQVRGRSIEDFGEQQLRRREMLSLYRWSGSGSGLAL</sequence>
<dbReference type="CDD" id="cd00067">
    <property type="entry name" value="GAL4"/>
    <property type="match status" value="1"/>
</dbReference>
<feature type="region of interest" description="Disordered" evidence="10">
    <location>
        <begin position="164"/>
        <end position="236"/>
    </location>
</feature>